<evidence type="ECO:0000313" key="3">
    <source>
        <dbReference type="EMBL" id="ANY82421.1"/>
    </source>
</evidence>
<proteinExistence type="predicted"/>
<reference evidence="3" key="1">
    <citation type="submission" date="2016-07" db="EMBL/GenBank/DDBJ databases">
        <title>Microvirga ossetica sp. nov. a new species of rhizobia isolated from root nodules of the legume species Vicia alpestris Steven originated from North Ossetia region in the Caucasus.</title>
        <authorList>
            <person name="Safronova V.I."/>
            <person name="Kuznetsova I.G."/>
            <person name="Sazanova A.L."/>
            <person name="Belimov A."/>
            <person name="Andronov E."/>
            <person name="Osledkin Y.S."/>
            <person name="Onishchuk O.P."/>
            <person name="Kurchak O.N."/>
            <person name="Shaposhnikov A.I."/>
            <person name="Willems A."/>
            <person name="Tikhonovich I.A."/>
        </authorList>
    </citation>
    <scope>NUCLEOTIDE SEQUENCE [LARGE SCALE GENOMIC DNA]</scope>
    <source>
        <strain evidence="3">V5/3M</strain>
        <plasmid evidence="3">unnamed1</plasmid>
    </source>
</reference>
<dbReference type="OrthoDB" id="9806388at2"/>
<dbReference type="Pfam" id="PF01321">
    <property type="entry name" value="Creatinase_N"/>
    <property type="match status" value="1"/>
</dbReference>
<dbReference type="AlphaFoldDB" id="A0A1B2ER33"/>
<dbReference type="InterPro" id="IPR000587">
    <property type="entry name" value="Creatinase_N"/>
</dbReference>
<dbReference type="Gene3D" id="3.90.230.10">
    <property type="entry name" value="Creatinase/methionine aminopeptidase superfamily"/>
    <property type="match status" value="1"/>
</dbReference>
<keyword evidence="3" id="KW-0614">Plasmid</keyword>
<dbReference type="EMBL" id="CP016617">
    <property type="protein sequence ID" value="ANY82421.1"/>
    <property type="molecule type" value="Genomic_DNA"/>
</dbReference>
<dbReference type="InterPro" id="IPR000994">
    <property type="entry name" value="Pept_M24"/>
</dbReference>
<dbReference type="InterPro" id="IPR036005">
    <property type="entry name" value="Creatinase/aminopeptidase-like"/>
</dbReference>
<feature type="domain" description="Peptidase M24" evidence="1">
    <location>
        <begin position="175"/>
        <end position="379"/>
    </location>
</feature>
<dbReference type="SUPFAM" id="SSF53092">
    <property type="entry name" value="Creatinase/prolidase N-terminal domain"/>
    <property type="match status" value="1"/>
</dbReference>
<evidence type="ECO:0000259" key="2">
    <source>
        <dbReference type="Pfam" id="PF01321"/>
    </source>
</evidence>
<evidence type="ECO:0000259" key="1">
    <source>
        <dbReference type="Pfam" id="PF00557"/>
    </source>
</evidence>
<feature type="domain" description="Creatinase N-terminal" evidence="2">
    <location>
        <begin position="22"/>
        <end position="167"/>
    </location>
</feature>
<accession>A0A1B2ER33</accession>
<organism evidence="3">
    <name type="scientific">Microvirga ossetica</name>
    <dbReference type="NCBI Taxonomy" id="1882682"/>
    <lineage>
        <taxon>Bacteria</taxon>
        <taxon>Pseudomonadati</taxon>
        <taxon>Pseudomonadota</taxon>
        <taxon>Alphaproteobacteria</taxon>
        <taxon>Hyphomicrobiales</taxon>
        <taxon>Methylobacteriaceae</taxon>
        <taxon>Microvirga</taxon>
    </lineage>
</organism>
<sequence length="406" mass="44999">MTSETASNPPSNRGVPPFNHRHLDELMEAEGIDVLIVTSKHNVQYMLGGYRFFMFDYMDAIGLSRYLPIFVYSRGRPEESAYIANPHETFEQELGRFWVPNIQAKSRTSTDAMQVCVEHLRHLGLPLKRIGIEAGFLPADAYLVLRDAMPESEIADAVFTLERLRAVKTAEELRLLRQASEGVVDAMLAVFPMVRPGQTKREVVEALRREETMRGLLFEYCLTTAGTSFNRAPSDQVLEEGDIMSLDSGGNYRGYIGDLCRMGILGEPDAELRELLEQIDEIQLAARKPLRDGVIGAEIYSAVEPLMQHLTAGTASFVAHGMGLISHEAPRLTASGPWPYSAFDRERPLPAGMVISIETTLLHPRRGFIKLEDTVAVTADGHEAYGDSGRGWNRAALAVSSFEAGV</sequence>
<protein>
    <submittedName>
        <fullName evidence="3">Peptidase</fullName>
    </submittedName>
</protein>
<dbReference type="Gene3D" id="3.40.350.10">
    <property type="entry name" value="Creatinase/prolidase N-terminal domain"/>
    <property type="match status" value="1"/>
</dbReference>
<dbReference type="InterPro" id="IPR029149">
    <property type="entry name" value="Creatin/AminoP/Spt16_N"/>
</dbReference>
<dbReference type="CDD" id="cd01066">
    <property type="entry name" value="APP_MetAP"/>
    <property type="match status" value="1"/>
</dbReference>
<dbReference type="RefSeq" id="WP_099513533.1">
    <property type="nucleotide sequence ID" value="NZ_CP016617.1"/>
</dbReference>
<dbReference type="KEGG" id="moc:BB934_29420"/>
<dbReference type="PANTHER" id="PTHR46112:SF3">
    <property type="entry name" value="AMINOPEPTIDASE YPDF"/>
    <property type="match status" value="1"/>
</dbReference>
<dbReference type="InterPro" id="IPR050659">
    <property type="entry name" value="Peptidase_M24B"/>
</dbReference>
<geneLocation type="plasmid" evidence="3">
    <name>unnamed1</name>
</geneLocation>
<name>A0A1B2ER33_9HYPH</name>
<gene>
    <name evidence="3" type="ORF">BB934_29420</name>
</gene>
<dbReference type="Pfam" id="PF00557">
    <property type="entry name" value="Peptidase_M24"/>
    <property type="match status" value="1"/>
</dbReference>
<dbReference type="PANTHER" id="PTHR46112">
    <property type="entry name" value="AMINOPEPTIDASE"/>
    <property type="match status" value="1"/>
</dbReference>
<dbReference type="SUPFAM" id="SSF55920">
    <property type="entry name" value="Creatinase/aminopeptidase"/>
    <property type="match status" value="1"/>
</dbReference>